<keyword evidence="2" id="KW-0963">Cytoplasm</keyword>
<dbReference type="InterPro" id="IPR015946">
    <property type="entry name" value="KH_dom-like_a/b"/>
</dbReference>
<dbReference type="InterPro" id="IPR000238">
    <property type="entry name" value="RbfA"/>
</dbReference>
<comment type="similarity">
    <text evidence="2">Belongs to the RbfA family.</text>
</comment>
<organism evidence="3 4">
    <name type="scientific">Candidatus Muproteobacteria bacterium RBG_16_64_11</name>
    <dbReference type="NCBI Taxonomy" id="1817758"/>
    <lineage>
        <taxon>Bacteria</taxon>
        <taxon>Pseudomonadati</taxon>
        <taxon>Pseudomonadota</taxon>
        <taxon>Candidatus Muproteobacteria</taxon>
    </lineage>
</organism>
<accession>A0A1F6TC22</accession>
<evidence type="ECO:0000256" key="2">
    <source>
        <dbReference type="HAMAP-Rule" id="MF_00003"/>
    </source>
</evidence>
<evidence type="ECO:0000256" key="1">
    <source>
        <dbReference type="ARBA" id="ARBA00022517"/>
    </source>
</evidence>
<dbReference type="NCBIfam" id="TIGR00082">
    <property type="entry name" value="rbfA"/>
    <property type="match status" value="1"/>
</dbReference>
<gene>
    <name evidence="2" type="primary">rbfA</name>
    <name evidence="3" type="ORF">A2150_03645</name>
</gene>
<comment type="subunit">
    <text evidence="2">Monomer. Binds 30S ribosomal subunits, but not 50S ribosomal subunits or 70S ribosomes.</text>
</comment>
<comment type="caution">
    <text evidence="3">The sequence shown here is derived from an EMBL/GenBank/DDBJ whole genome shotgun (WGS) entry which is preliminary data.</text>
</comment>
<protein>
    <recommendedName>
        <fullName evidence="2">Ribosome-binding factor A</fullName>
    </recommendedName>
</protein>
<dbReference type="InterPro" id="IPR023799">
    <property type="entry name" value="RbfA_dom_sf"/>
</dbReference>
<dbReference type="SUPFAM" id="SSF89919">
    <property type="entry name" value="Ribosome-binding factor A, RbfA"/>
    <property type="match status" value="1"/>
</dbReference>
<dbReference type="AlphaFoldDB" id="A0A1F6TC22"/>
<dbReference type="GO" id="GO:0030490">
    <property type="term" value="P:maturation of SSU-rRNA"/>
    <property type="evidence" value="ECO:0007669"/>
    <property type="project" value="UniProtKB-UniRule"/>
</dbReference>
<dbReference type="Gene3D" id="3.30.300.20">
    <property type="match status" value="1"/>
</dbReference>
<evidence type="ECO:0000313" key="4">
    <source>
        <dbReference type="Proteomes" id="UP000177925"/>
    </source>
</evidence>
<dbReference type="GO" id="GO:0043024">
    <property type="term" value="F:ribosomal small subunit binding"/>
    <property type="evidence" value="ECO:0007669"/>
    <property type="project" value="TreeGrafter"/>
</dbReference>
<dbReference type="EMBL" id="MFSS01000082">
    <property type="protein sequence ID" value="OGI42688.1"/>
    <property type="molecule type" value="Genomic_DNA"/>
</dbReference>
<dbReference type="Pfam" id="PF02033">
    <property type="entry name" value="RBFA"/>
    <property type="match status" value="1"/>
</dbReference>
<dbReference type="GO" id="GO:0005829">
    <property type="term" value="C:cytosol"/>
    <property type="evidence" value="ECO:0007669"/>
    <property type="project" value="TreeGrafter"/>
</dbReference>
<comment type="subcellular location">
    <subcellularLocation>
        <location evidence="2">Cytoplasm</location>
    </subcellularLocation>
</comment>
<dbReference type="InterPro" id="IPR020053">
    <property type="entry name" value="Ribosome-bd_factorA_CS"/>
</dbReference>
<dbReference type="PANTHER" id="PTHR33515:SF1">
    <property type="entry name" value="RIBOSOME-BINDING FACTOR A, CHLOROPLASTIC-RELATED"/>
    <property type="match status" value="1"/>
</dbReference>
<comment type="function">
    <text evidence="2">One of several proteins that assist in the late maturation steps of the functional core of the 30S ribosomal subunit. Associates with free 30S ribosomal subunits (but not with 30S subunits that are part of 70S ribosomes or polysomes). Required for efficient processing of 16S rRNA. May interact with the 5'-terminal helix region of 16S rRNA.</text>
</comment>
<sequence length="131" mass="14441">MRKSSSHNRQRGPKGTRPLRVAELLQRELSMVIARELADPRVGQFTITAVDVAPDLSHAKVFITHLSGVGDAPKTVAALNHAAGFLRNALRTRVKLRVIPELRFVYDESVEKGVALSHLIEQAVAKDRGDK</sequence>
<reference evidence="3 4" key="1">
    <citation type="journal article" date="2016" name="Nat. Commun.">
        <title>Thousands of microbial genomes shed light on interconnected biogeochemical processes in an aquifer system.</title>
        <authorList>
            <person name="Anantharaman K."/>
            <person name="Brown C.T."/>
            <person name="Hug L.A."/>
            <person name="Sharon I."/>
            <person name="Castelle C.J."/>
            <person name="Probst A.J."/>
            <person name="Thomas B.C."/>
            <person name="Singh A."/>
            <person name="Wilkins M.J."/>
            <person name="Karaoz U."/>
            <person name="Brodie E.L."/>
            <person name="Williams K.H."/>
            <person name="Hubbard S.S."/>
            <person name="Banfield J.F."/>
        </authorList>
    </citation>
    <scope>NUCLEOTIDE SEQUENCE [LARGE SCALE GENOMIC DNA]</scope>
</reference>
<dbReference type="PANTHER" id="PTHR33515">
    <property type="entry name" value="RIBOSOME-BINDING FACTOR A, CHLOROPLASTIC-RELATED"/>
    <property type="match status" value="1"/>
</dbReference>
<dbReference type="PROSITE" id="PS01319">
    <property type="entry name" value="RBFA"/>
    <property type="match status" value="1"/>
</dbReference>
<dbReference type="HAMAP" id="MF_00003">
    <property type="entry name" value="RbfA"/>
    <property type="match status" value="1"/>
</dbReference>
<name>A0A1F6TC22_9PROT</name>
<dbReference type="Proteomes" id="UP000177925">
    <property type="component" value="Unassembled WGS sequence"/>
</dbReference>
<proteinExistence type="inferred from homology"/>
<keyword evidence="1 2" id="KW-0690">Ribosome biogenesis</keyword>
<evidence type="ECO:0000313" key="3">
    <source>
        <dbReference type="EMBL" id="OGI42688.1"/>
    </source>
</evidence>
<dbReference type="STRING" id="1817758.A2150_03645"/>